<dbReference type="SUPFAM" id="SSF55781">
    <property type="entry name" value="GAF domain-like"/>
    <property type="match status" value="1"/>
</dbReference>
<proteinExistence type="predicted"/>
<dbReference type="CDD" id="cd00082">
    <property type="entry name" value="HisKA"/>
    <property type="match status" value="2"/>
</dbReference>
<evidence type="ECO:0000313" key="12">
    <source>
        <dbReference type="EMBL" id="SFC54557.1"/>
    </source>
</evidence>
<dbReference type="SMART" id="SM00388">
    <property type="entry name" value="HisKA"/>
    <property type="match status" value="2"/>
</dbReference>
<evidence type="ECO:0000256" key="7">
    <source>
        <dbReference type="PROSITE-ProRule" id="PRU00169"/>
    </source>
</evidence>
<dbReference type="FunFam" id="3.30.450.20:FF:000099">
    <property type="entry name" value="Sensory box sensor histidine kinase"/>
    <property type="match status" value="1"/>
</dbReference>
<organism evidence="12 13">
    <name type="scientific">Massilia yuzhufengensis</name>
    <dbReference type="NCBI Taxonomy" id="1164594"/>
    <lineage>
        <taxon>Bacteria</taxon>
        <taxon>Pseudomonadati</taxon>
        <taxon>Pseudomonadota</taxon>
        <taxon>Betaproteobacteria</taxon>
        <taxon>Burkholderiales</taxon>
        <taxon>Oxalobacteraceae</taxon>
        <taxon>Telluria group</taxon>
        <taxon>Massilia</taxon>
    </lineage>
</organism>
<dbReference type="GO" id="GO:0005886">
    <property type="term" value="C:plasma membrane"/>
    <property type="evidence" value="ECO:0007669"/>
    <property type="project" value="UniProtKB-SubCell"/>
</dbReference>
<dbReference type="PANTHER" id="PTHR43547:SF2">
    <property type="entry name" value="HYBRID SIGNAL TRANSDUCTION HISTIDINE KINASE C"/>
    <property type="match status" value="1"/>
</dbReference>
<evidence type="ECO:0000256" key="3">
    <source>
        <dbReference type="ARBA" id="ARBA00012438"/>
    </source>
</evidence>
<feature type="modified residue" description="4-aspartylphosphate" evidence="7">
    <location>
        <position position="1335"/>
    </location>
</feature>
<dbReference type="Pfam" id="PF02518">
    <property type="entry name" value="HATPase_c"/>
    <property type="match status" value="2"/>
</dbReference>
<dbReference type="SUPFAM" id="SSF52172">
    <property type="entry name" value="CheY-like"/>
    <property type="match status" value="2"/>
</dbReference>
<dbReference type="InterPro" id="IPR001789">
    <property type="entry name" value="Sig_transdc_resp-reg_receiver"/>
</dbReference>
<feature type="domain" description="PAS" evidence="10">
    <location>
        <begin position="775"/>
        <end position="846"/>
    </location>
</feature>
<gene>
    <name evidence="12" type="ORF">SAMN05216204_107102</name>
</gene>
<dbReference type="CDD" id="cd16922">
    <property type="entry name" value="HATPase_EvgS-ArcB-TorS-like"/>
    <property type="match status" value="1"/>
</dbReference>
<evidence type="ECO:0000313" key="13">
    <source>
        <dbReference type="Proteomes" id="UP000198639"/>
    </source>
</evidence>
<dbReference type="CDD" id="cd17574">
    <property type="entry name" value="REC_OmpR"/>
    <property type="match status" value="1"/>
</dbReference>
<evidence type="ECO:0000256" key="2">
    <source>
        <dbReference type="ARBA" id="ARBA00004429"/>
    </source>
</evidence>
<keyword evidence="13" id="KW-1185">Reference proteome</keyword>
<dbReference type="InterPro" id="IPR005467">
    <property type="entry name" value="His_kinase_dom"/>
</dbReference>
<dbReference type="InterPro" id="IPR036890">
    <property type="entry name" value="HATPase_C_sf"/>
</dbReference>
<accession>A0A1I1K0S6</accession>
<dbReference type="Gene3D" id="3.40.50.2300">
    <property type="match status" value="2"/>
</dbReference>
<dbReference type="Gene3D" id="3.30.565.10">
    <property type="entry name" value="Histidine kinase-like ATPase, C-terminal domain"/>
    <property type="match status" value="2"/>
</dbReference>
<evidence type="ECO:0000259" key="10">
    <source>
        <dbReference type="PROSITE" id="PS50112"/>
    </source>
</evidence>
<dbReference type="SMART" id="SM00387">
    <property type="entry name" value="HATPase_c"/>
    <property type="match status" value="2"/>
</dbReference>
<dbReference type="Pfam" id="PF08447">
    <property type="entry name" value="PAS_3"/>
    <property type="match status" value="1"/>
</dbReference>
<evidence type="ECO:0000259" key="9">
    <source>
        <dbReference type="PROSITE" id="PS50110"/>
    </source>
</evidence>
<dbReference type="InterPro" id="IPR036097">
    <property type="entry name" value="HisK_dim/P_sf"/>
</dbReference>
<dbReference type="Gene3D" id="1.10.287.130">
    <property type="match status" value="2"/>
</dbReference>
<feature type="domain" description="PAC" evidence="11">
    <location>
        <begin position="968"/>
        <end position="1021"/>
    </location>
</feature>
<dbReference type="EC" id="2.7.13.3" evidence="3"/>
<dbReference type="FunFam" id="3.30.565.10:FF:000006">
    <property type="entry name" value="Sensor histidine kinase WalK"/>
    <property type="match status" value="1"/>
</dbReference>
<sequence>MSPPESPIPMFDLPVTAIPQSDLNWLSGGGDMGALIRSMDWSATPLGALVSWPQSLRTTVSLCLSSTFPILVCWGEHDIQIYNDAYRPICGDLHPASMGAPFKEVWASALPVVGEAFDRAHKGEGAYIRDQRMFLDRRGYLEEAFMTFSFSPIRDESGAVGGVFHPITETTDQVLGARRTQGLRGLSEALAGARTAGDIGVQLAACHAGLAEDLPFLLFYQFDATTGQLLLRGRAGIEGHSALAPATTPPDDAIWPFARAAAARAAQRVTGLAPDFAGLRCGSYEEAPDTAVLLPVMLPGQQEPFGYLVAGVSARRALDAEYLHFYDLLGAAASTAVGNVAAYEQEQRRAEELAKIDRAKTAFFSNVSHEFRTPLTLILGPLDDALADGQEPLGPIQRSRIDLTHRNALRLLKLVNSLLDFSRIEAGRVQASYQPVDLARLTTDLAGVFESAMARGGLAYRVEVQDLGEPVWIDRDMWEKIVFNLLSNAFKFTLEGSVTVRLARHGDGARLSVIDTGAGIPEKELARVFERFHRIEGTPGRTYEGTGIGLALMQELVWLHGGAITVDSVEGAGSRFNVDIPFGHGHLPAARIAAAPQPAPGDGQRIGAAFVEEALRWLPDAAPAMDAAAPVPDAAPAADLARPRILVADDNNDMRIYLQSLLAPWADVTVCADGEAAFALLESDPPDLLLSDVMMPRLDGFGLIARIRAHATLRHVPVMLLSARAGEEAKVEGLQAGADDYLVKPFAASELLARVRGQVKQARERRRQEQESLQRDAYFRSLVDASPAMLWTTDASEQCTYLSQRWYDFTGRRVEQDLGLGWLENVHPDDLERTVQTYIGASVARAPFALDFRLRRHDGVYRWVIDNGLPRFDGAGALAGYVGTVIDVHERKLLQQRFERVARAGNIGVWYADAPFGEFRLNAELAAQFGMDGCDSATVGQLAAAVHAADRAAFEEGVRRALGQGSVLDIEFRCAATAPGGVRWLRAAGWCELGEDGQPLRFDGVTFDVSSHKDAEQALRQLADELAMKNRQQSDFLSTLAHELRNPLAPIRAGIELLQAGAGAGTGAGARDVQGMMRRQVDHMVHLVDDLLDMARLSEGKLTLRLEAVLLGDVVHDAVEMAMPLVSARGHRLALRLPEAPVALHVDRHRVSQVISNLVNNAAKYTPAGGDIAVDAWLEGGDIAIAVSDTGIGIGSSALLQVFDMYAQGQASDSMGDGGLGVGLNLVQRLVQLHGGSVVAESPGEGRGSRFTVRLPLPTVPVAPAPVESPDPVVGTARAMQPAPLHILVVDDNVDAAEILATLLEIGGHRVQVAHDGAGALRAAAECAPDVVFLDIGLPDMTGYEAAGLLRGIEHMAGATLVALTGWGTEQDRQRARAAGFDHHLTKPAEFDVVNALLAKVVARDTGA</sequence>
<dbReference type="GO" id="GO:0000155">
    <property type="term" value="F:phosphorelay sensor kinase activity"/>
    <property type="evidence" value="ECO:0007669"/>
    <property type="project" value="InterPro"/>
</dbReference>
<dbReference type="SMART" id="SM00448">
    <property type="entry name" value="REC"/>
    <property type="match status" value="2"/>
</dbReference>
<comment type="catalytic activity">
    <reaction evidence="1">
        <text>ATP + protein L-histidine = ADP + protein N-phospho-L-histidine.</text>
        <dbReference type="EC" id="2.7.13.3"/>
    </reaction>
</comment>
<dbReference type="InterPro" id="IPR011006">
    <property type="entry name" value="CheY-like_superfamily"/>
</dbReference>
<dbReference type="Proteomes" id="UP000198639">
    <property type="component" value="Unassembled WGS sequence"/>
</dbReference>
<evidence type="ECO:0000256" key="4">
    <source>
        <dbReference type="ARBA" id="ARBA00022553"/>
    </source>
</evidence>
<comment type="subcellular location">
    <subcellularLocation>
        <location evidence="2">Cell inner membrane</location>
        <topology evidence="2">Multi-pass membrane protein</topology>
    </subcellularLocation>
</comment>
<dbReference type="SMART" id="SM00091">
    <property type="entry name" value="PAS"/>
    <property type="match status" value="2"/>
</dbReference>
<dbReference type="Gene3D" id="3.30.450.40">
    <property type="match status" value="1"/>
</dbReference>
<dbReference type="PROSITE" id="PS50113">
    <property type="entry name" value="PAC"/>
    <property type="match status" value="2"/>
</dbReference>
<dbReference type="EMBL" id="FOLD01000007">
    <property type="protein sequence ID" value="SFC54557.1"/>
    <property type="molecule type" value="Genomic_DNA"/>
</dbReference>
<reference evidence="13" key="1">
    <citation type="submission" date="2016-10" db="EMBL/GenBank/DDBJ databases">
        <authorList>
            <person name="Varghese N."/>
            <person name="Submissions S."/>
        </authorList>
    </citation>
    <scope>NUCLEOTIDE SEQUENCE [LARGE SCALE GENOMIC DNA]</scope>
    <source>
        <strain evidence="13">CGMCC 1.12041</strain>
    </source>
</reference>
<dbReference type="InterPro" id="IPR013655">
    <property type="entry name" value="PAS_fold_3"/>
</dbReference>
<dbReference type="InterPro" id="IPR035965">
    <property type="entry name" value="PAS-like_dom_sf"/>
</dbReference>
<name>A0A1I1K0S6_9BURK</name>
<feature type="domain" description="Response regulatory" evidence="9">
    <location>
        <begin position="1286"/>
        <end position="1402"/>
    </location>
</feature>
<dbReference type="SUPFAM" id="SSF55874">
    <property type="entry name" value="ATPase domain of HSP90 chaperone/DNA topoisomerase II/histidine kinase"/>
    <property type="match status" value="2"/>
</dbReference>
<protein>
    <recommendedName>
        <fullName evidence="3">histidine kinase</fullName>
        <ecNumber evidence="3">2.7.13.3</ecNumber>
    </recommendedName>
</protein>
<keyword evidence="5" id="KW-0808">Transferase</keyword>
<dbReference type="PANTHER" id="PTHR43547">
    <property type="entry name" value="TWO-COMPONENT HISTIDINE KINASE"/>
    <property type="match status" value="1"/>
</dbReference>
<dbReference type="InterPro" id="IPR003594">
    <property type="entry name" value="HATPase_dom"/>
</dbReference>
<dbReference type="SUPFAM" id="SSF55785">
    <property type="entry name" value="PYP-like sensor domain (PAS domain)"/>
    <property type="match status" value="2"/>
</dbReference>
<dbReference type="SMART" id="SM00086">
    <property type="entry name" value="PAC"/>
    <property type="match status" value="1"/>
</dbReference>
<evidence type="ECO:0000259" key="8">
    <source>
        <dbReference type="PROSITE" id="PS50109"/>
    </source>
</evidence>
<dbReference type="InterPro" id="IPR001610">
    <property type="entry name" value="PAC"/>
</dbReference>
<evidence type="ECO:0000256" key="5">
    <source>
        <dbReference type="ARBA" id="ARBA00022679"/>
    </source>
</evidence>
<keyword evidence="6" id="KW-0418">Kinase</keyword>
<feature type="domain" description="Response regulatory" evidence="9">
    <location>
        <begin position="644"/>
        <end position="759"/>
    </location>
</feature>
<dbReference type="NCBIfam" id="TIGR00229">
    <property type="entry name" value="sensory_box"/>
    <property type="match status" value="1"/>
</dbReference>
<dbReference type="PROSITE" id="PS50109">
    <property type="entry name" value="HIS_KIN"/>
    <property type="match status" value="2"/>
</dbReference>
<evidence type="ECO:0000256" key="1">
    <source>
        <dbReference type="ARBA" id="ARBA00000085"/>
    </source>
</evidence>
<keyword evidence="4 7" id="KW-0597">Phosphoprotein</keyword>
<dbReference type="Gene3D" id="3.30.450.20">
    <property type="entry name" value="PAS domain"/>
    <property type="match status" value="3"/>
</dbReference>
<dbReference type="InterPro" id="IPR000700">
    <property type="entry name" value="PAS-assoc_C"/>
</dbReference>
<dbReference type="InterPro" id="IPR003661">
    <property type="entry name" value="HisK_dim/P_dom"/>
</dbReference>
<dbReference type="Pfam" id="PF00512">
    <property type="entry name" value="HisKA"/>
    <property type="match status" value="2"/>
</dbReference>
<feature type="domain" description="Histidine kinase" evidence="8">
    <location>
        <begin position="1039"/>
        <end position="1259"/>
    </location>
</feature>
<dbReference type="Pfam" id="PF00072">
    <property type="entry name" value="Response_reg"/>
    <property type="match status" value="2"/>
</dbReference>
<dbReference type="PROSITE" id="PS50112">
    <property type="entry name" value="PAS"/>
    <property type="match status" value="1"/>
</dbReference>
<dbReference type="STRING" id="1164594.SAMN05216204_107102"/>
<dbReference type="CDD" id="cd00130">
    <property type="entry name" value="PAS"/>
    <property type="match status" value="1"/>
</dbReference>
<dbReference type="SUPFAM" id="SSF47384">
    <property type="entry name" value="Homodimeric domain of signal transducing histidine kinase"/>
    <property type="match status" value="2"/>
</dbReference>
<dbReference type="PROSITE" id="PS50110">
    <property type="entry name" value="RESPONSE_REGULATORY"/>
    <property type="match status" value="2"/>
</dbReference>
<feature type="domain" description="Histidine kinase" evidence="8">
    <location>
        <begin position="366"/>
        <end position="584"/>
    </location>
</feature>
<dbReference type="InterPro" id="IPR029016">
    <property type="entry name" value="GAF-like_dom_sf"/>
</dbReference>
<feature type="domain" description="PAC" evidence="11">
    <location>
        <begin position="848"/>
        <end position="900"/>
    </location>
</feature>
<evidence type="ECO:0000256" key="6">
    <source>
        <dbReference type="ARBA" id="ARBA00022777"/>
    </source>
</evidence>
<dbReference type="PRINTS" id="PR00344">
    <property type="entry name" value="BCTRLSENSOR"/>
</dbReference>
<dbReference type="InterPro" id="IPR004358">
    <property type="entry name" value="Sig_transdc_His_kin-like_C"/>
</dbReference>
<feature type="modified residue" description="4-aspartylphosphate" evidence="7">
    <location>
        <position position="692"/>
    </location>
</feature>
<dbReference type="InterPro" id="IPR000014">
    <property type="entry name" value="PAS"/>
</dbReference>
<dbReference type="CDD" id="cd17580">
    <property type="entry name" value="REC_2_DhkD-like"/>
    <property type="match status" value="1"/>
</dbReference>
<evidence type="ECO:0000259" key="11">
    <source>
        <dbReference type="PROSITE" id="PS50113"/>
    </source>
</evidence>